<feature type="domain" description="Response regulatory" evidence="16">
    <location>
        <begin position="482"/>
        <end position="599"/>
    </location>
</feature>
<proteinExistence type="predicted"/>
<dbReference type="InterPro" id="IPR036890">
    <property type="entry name" value="HATPase_C_sf"/>
</dbReference>
<comment type="caution">
    <text evidence="19">The sequence shown here is derived from an EMBL/GenBank/DDBJ whole genome shotgun (WGS) entry which is preliminary data.</text>
</comment>
<dbReference type="SUPFAM" id="SSF55874">
    <property type="entry name" value="ATPase domain of HSP90 chaperone/DNA topoisomerase II/histidine kinase"/>
    <property type="match status" value="1"/>
</dbReference>
<dbReference type="CDD" id="cd06225">
    <property type="entry name" value="HAMP"/>
    <property type="match status" value="1"/>
</dbReference>
<evidence type="ECO:0000259" key="17">
    <source>
        <dbReference type="PROSITE" id="PS50885"/>
    </source>
</evidence>
<evidence type="ECO:0000256" key="14">
    <source>
        <dbReference type="SAM" id="Phobius"/>
    </source>
</evidence>
<protein>
    <recommendedName>
        <fullName evidence="11">Sensory/regulatory protein RpfC</fullName>
        <ecNumber evidence="3">2.7.13.3</ecNumber>
    </recommendedName>
</protein>
<dbReference type="InterPro" id="IPR011006">
    <property type="entry name" value="CheY-like_superfamily"/>
</dbReference>
<dbReference type="GO" id="GO:0000155">
    <property type="term" value="F:phosphorelay sensor kinase activity"/>
    <property type="evidence" value="ECO:0007669"/>
    <property type="project" value="InterPro"/>
</dbReference>
<dbReference type="PRINTS" id="PR00344">
    <property type="entry name" value="BCTRLSENSOR"/>
</dbReference>
<dbReference type="SUPFAM" id="SSF47384">
    <property type="entry name" value="Homodimeric domain of signal transducing histidine kinase"/>
    <property type="match status" value="1"/>
</dbReference>
<evidence type="ECO:0000256" key="6">
    <source>
        <dbReference type="ARBA" id="ARBA00022741"/>
    </source>
</evidence>
<dbReference type="PROSITE" id="PS50885">
    <property type="entry name" value="HAMP"/>
    <property type="match status" value="1"/>
</dbReference>
<dbReference type="FunFam" id="3.30.565.10:FF:000010">
    <property type="entry name" value="Sensor histidine kinase RcsC"/>
    <property type="match status" value="1"/>
</dbReference>
<dbReference type="InterPro" id="IPR001789">
    <property type="entry name" value="Sig_transdc_resp-reg_receiver"/>
</dbReference>
<dbReference type="Pfam" id="PF01627">
    <property type="entry name" value="Hpt"/>
    <property type="match status" value="1"/>
</dbReference>
<feature type="modified residue" description="Phosphohistidine" evidence="12">
    <location>
        <position position="686"/>
    </location>
</feature>
<dbReference type="Pfam" id="PF00512">
    <property type="entry name" value="HisKA"/>
    <property type="match status" value="1"/>
</dbReference>
<evidence type="ECO:0000313" key="19">
    <source>
        <dbReference type="EMBL" id="SDG43077.1"/>
    </source>
</evidence>
<dbReference type="SMART" id="SM00387">
    <property type="entry name" value="HATPase_c"/>
    <property type="match status" value="1"/>
</dbReference>
<dbReference type="EC" id="2.7.13.3" evidence="3"/>
<evidence type="ECO:0000259" key="15">
    <source>
        <dbReference type="PROSITE" id="PS50109"/>
    </source>
</evidence>
<dbReference type="InterPro" id="IPR003660">
    <property type="entry name" value="HAMP_dom"/>
</dbReference>
<dbReference type="InterPro" id="IPR003594">
    <property type="entry name" value="HATPase_dom"/>
</dbReference>
<evidence type="ECO:0000256" key="10">
    <source>
        <dbReference type="ARBA" id="ARBA00064003"/>
    </source>
</evidence>
<keyword evidence="5" id="KW-0808">Transferase</keyword>
<dbReference type="Pfam" id="PF00072">
    <property type="entry name" value="Response_reg"/>
    <property type="match status" value="1"/>
</dbReference>
<evidence type="ECO:0000256" key="2">
    <source>
        <dbReference type="ARBA" id="ARBA00004370"/>
    </source>
</evidence>
<comment type="catalytic activity">
    <reaction evidence="1">
        <text>ATP + protein L-histidine = ADP + protein N-phospho-L-histidine.</text>
        <dbReference type="EC" id="2.7.13.3"/>
    </reaction>
</comment>
<evidence type="ECO:0000256" key="7">
    <source>
        <dbReference type="ARBA" id="ARBA00022777"/>
    </source>
</evidence>
<reference evidence="19 20" key="1">
    <citation type="submission" date="2016-10" db="EMBL/GenBank/DDBJ databases">
        <authorList>
            <person name="Varghese N."/>
            <person name="Submissions S."/>
        </authorList>
    </citation>
    <scope>NUCLEOTIDE SEQUENCE [LARGE SCALE GENOMIC DNA]</scope>
    <source>
        <strain evidence="19 20">DSM 18839</strain>
    </source>
</reference>
<dbReference type="SUPFAM" id="SSF47226">
    <property type="entry name" value="Histidine-containing phosphotransfer domain, HPT domain"/>
    <property type="match status" value="1"/>
</dbReference>
<evidence type="ECO:0000256" key="5">
    <source>
        <dbReference type="ARBA" id="ARBA00022679"/>
    </source>
</evidence>
<dbReference type="InterPro" id="IPR003661">
    <property type="entry name" value="HisK_dim/P_dom"/>
</dbReference>
<dbReference type="SMART" id="SM00388">
    <property type="entry name" value="HisKA"/>
    <property type="match status" value="1"/>
</dbReference>
<dbReference type="FunFam" id="1.10.287.130:FF:000002">
    <property type="entry name" value="Two-component osmosensing histidine kinase"/>
    <property type="match status" value="1"/>
</dbReference>
<dbReference type="Gene3D" id="3.30.565.10">
    <property type="entry name" value="Histidine kinase-like ATPase, C-terminal domain"/>
    <property type="match status" value="1"/>
</dbReference>
<dbReference type="InterPro" id="IPR008207">
    <property type="entry name" value="Sig_transdc_His_kin_Hpt_dom"/>
</dbReference>
<keyword evidence="4 13" id="KW-0597">Phosphoprotein</keyword>
<dbReference type="PROSITE" id="PS50894">
    <property type="entry name" value="HPT"/>
    <property type="match status" value="1"/>
</dbReference>
<evidence type="ECO:0000256" key="8">
    <source>
        <dbReference type="ARBA" id="ARBA00022840"/>
    </source>
</evidence>
<dbReference type="Gene3D" id="6.10.340.10">
    <property type="match status" value="1"/>
</dbReference>
<evidence type="ECO:0000256" key="1">
    <source>
        <dbReference type="ARBA" id="ARBA00000085"/>
    </source>
</evidence>
<dbReference type="Pfam" id="PF02518">
    <property type="entry name" value="HATPase_c"/>
    <property type="match status" value="1"/>
</dbReference>
<accession>A0A8G2BLP0</accession>
<dbReference type="Proteomes" id="UP000198615">
    <property type="component" value="Unassembled WGS sequence"/>
</dbReference>
<dbReference type="GO" id="GO:0005886">
    <property type="term" value="C:plasma membrane"/>
    <property type="evidence" value="ECO:0007669"/>
    <property type="project" value="UniProtKB-SubCell"/>
</dbReference>
<dbReference type="InterPro" id="IPR036097">
    <property type="entry name" value="HisK_dim/P_sf"/>
</dbReference>
<dbReference type="PROSITE" id="PS50109">
    <property type="entry name" value="HIS_KIN"/>
    <property type="match status" value="1"/>
</dbReference>
<dbReference type="Pfam" id="PF00672">
    <property type="entry name" value="HAMP"/>
    <property type="match status" value="1"/>
</dbReference>
<keyword evidence="9" id="KW-0902">Two-component regulatory system</keyword>
<feature type="transmembrane region" description="Helical" evidence="14">
    <location>
        <begin position="153"/>
        <end position="174"/>
    </location>
</feature>
<comment type="subcellular location">
    <subcellularLocation>
        <location evidence="2">Membrane</location>
    </subcellularLocation>
</comment>
<keyword evidence="14" id="KW-0472">Membrane</keyword>
<evidence type="ECO:0000256" key="13">
    <source>
        <dbReference type="PROSITE-ProRule" id="PRU00169"/>
    </source>
</evidence>
<keyword evidence="14" id="KW-1133">Transmembrane helix</keyword>
<dbReference type="SMART" id="SM00448">
    <property type="entry name" value="REC"/>
    <property type="match status" value="1"/>
</dbReference>
<evidence type="ECO:0000256" key="3">
    <source>
        <dbReference type="ARBA" id="ARBA00012438"/>
    </source>
</evidence>
<evidence type="ECO:0000256" key="12">
    <source>
        <dbReference type="PROSITE-ProRule" id="PRU00110"/>
    </source>
</evidence>
<keyword evidence="8" id="KW-0067">ATP-binding</keyword>
<keyword evidence="20" id="KW-1185">Reference proteome</keyword>
<keyword evidence="14" id="KW-0812">Transmembrane</keyword>
<dbReference type="RefSeq" id="WP_093153802.1">
    <property type="nucleotide sequence ID" value="NZ_FNBW01000017.1"/>
</dbReference>
<dbReference type="Gene3D" id="1.10.287.130">
    <property type="match status" value="1"/>
</dbReference>
<evidence type="ECO:0000259" key="18">
    <source>
        <dbReference type="PROSITE" id="PS50894"/>
    </source>
</evidence>
<dbReference type="SUPFAM" id="SSF158472">
    <property type="entry name" value="HAMP domain-like"/>
    <property type="match status" value="1"/>
</dbReference>
<feature type="modified residue" description="4-aspartylphosphate" evidence="13">
    <location>
        <position position="531"/>
    </location>
</feature>
<dbReference type="OrthoDB" id="7346568at2"/>
<dbReference type="PANTHER" id="PTHR45339:SF6">
    <property type="entry name" value="SENSORY HISTIDINE PROTEIN KINASE"/>
    <property type="match status" value="1"/>
</dbReference>
<dbReference type="Gene3D" id="1.20.120.160">
    <property type="entry name" value="HPT domain"/>
    <property type="match status" value="1"/>
</dbReference>
<dbReference type="SUPFAM" id="SSF52172">
    <property type="entry name" value="CheY-like"/>
    <property type="match status" value="1"/>
</dbReference>
<dbReference type="SMART" id="SM00073">
    <property type="entry name" value="HPT"/>
    <property type="match status" value="1"/>
</dbReference>
<dbReference type="InterPro" id="IPR005467">
    <property type="entry name" value="His_kinase_dom"/>
</dbReference>
<dbReference type="PANTHER" id="PTHR45339">
    <property type="entry name" value="HYBRID SIGNAL TRANSDUCTION HISTIDINE KINASE J"/>
    <property type="match status" value="1"/>
</dbReference>
<dbReference type="CDD" id="cd16922">
    <property type="entry name" value="HATPase_EvgS-ArcB-TorS-like"/>
    <property type="match status" value="1"/>
</dbReference>
<evidence type="ECO:0000256" key="4">
    <source>
        <dbReference type="ARBA" id="ARBA00022553"/>
    </source>
</evidence>
<dbReference type="CDD" id="cd00082">
    <property type="entry name" value="HisKA"/>
    <property type="match status" value="1"/>
</dbReference>
<organism evidence="19 20">
    <name type="scientific">Thalassobaculum litoreum DSM 18839</name>
    <dbReference type="NCBI Taxonomy" id="1123362"/>
    <lineage>
        <taxon>Bacteria</taxon>
        <taxon>Pseudomonadati</taxon>
        <taxon>Pseudomonadota</taxon>
        <taxon>Alphaproteobacteria</taxon>
        <taxon>Rhodospirillales</taxon>
        <taxon>Thalassobaculaceae</taxon>
        <taxon>Thalassobaculum</taxon>
    </lineage>
</organism>
<dbReference type="EMBL" id="FNBW01000017">
    <property type="protein sequence ID" value="SDG43077.1"/>
    <property type="molecule type" value="Genomic_DNA"/>
</dbReference>
<evidence type="ECO:0000256" key="9">
    <source>
        <dbReference type="ARBA" id="ARBA00023012"/>
    </source>
</evidence>
<feature type="domain" description="HPt" evidence="18">
    <location>
        <begin position="647"/>
        <end position="750"/>
    </location>
</feature>
<comment type="subunit">
    <text evidence="10">At low DSF concentrations, interacts with RpfF.</text>
</comment>
<keyword evidence="7 19" id="KW-0418">Kinase</keyword>
<dbReference type="InterPro" id="IPR036641">
    <property type="entry name" value="HPT_dom_sf"/>
</dbReference>
<feature type="domain" description="HAMP" evidence="17">
    <location>
        <begin position="175"/>
        <end position="228"/>
    </location>
</feature>
<dbReference type="GO" id="GO:0005524">
    <property type="term" value="F:ATP binding"/>
    <property type="evidence" value="ECO:0007669"/>
    <property type="project" value="UniProtKB-KW"/>
</dbReference>
<sequence length="750" mass="79488">MLDRISIRWKLVGAFLGAVVAAAALAAVALTATWSLGDLAQRLYDQPLQAINHARSAQVNFAVLRRADAETDRDTRWDDLLSDLAVVQERSSDAAVPELLGMIRDGLEAWRTEPEAVLAEEIALNLEILVEVAASGGFRFWLEAERLIEQTKLWTMGVIAGVLVLAVAIAILLARTIVRPLGRMEHAMTRLAAGDGEVAVPDLGRGDEIGAMASALAVFKSAMAEVREAKDRAEDATRAKSEFLAIMSHEIRTPMNGVIGMTRLLMDSDLDPAARDTARTVLESGESLMTILNDILDHSKLEAGRLDLEAVDFDLHRVIRGAVSLMQGRASERGLILSPEISEDVPRYLVGDPGRLRQVLLNLVGNAVKFTEQGSVRLVAERGESGRVVLSVIDTGIGMDAESQGRLFRDFAQADASVARKFGGTGLGLSIAKRIVDRMGGSLTVTSAVGQGSTFRVEIDLPEGVAVDETVAYSQVALRPLRVLVAEDNVVNQQVARGLLGREGHSVTVVETGLAAVDAVRGGSFDVVLMDLHMPQMGGLEATRAIRALDGPAAAVPIVAATAGAMDHEIRACLEAGMNAAVPKPIDPRVLNRTLAAVTGGVEETAETDDLFDDPDGEDEDDAATILERGAAPFEPVLIDRLCDQLGADFAEEMARDFDGMALDALVEIAAARAAGDVAAWADAAHKLKSGAGAVGLRAVWRLAEGIERDTEAGDTGSAGAASDRLPALIAEGQALLAGHLRRIAVTEDA</sequence>
<evidence type="ECO:0000259" key="16">
    <source>
        <dbReference type="PROSITE" id="PS50110"/>
    </source>
</evidence>
<feature type="domain" description="Histidine kinase" evidence="15">
    <location>
        <begin position="246"/>
        <end position="463"/>
    </location>
</feature>
<dbReference type="InterPro" id="IPR004358">
    <property type="entry name" value="Sig_transdc_His_kin-like_C"/>
</dbReference>
<name>A0A8G2BLP0_9PROT</name>
<dbReference type="Gene3D" id="3.40.50.2300">
    <property type="match status" value="1"/>
</dbReference>
<keyword evidence="6" id="KW-0547">Nucleotide-binding</keyword>
<dbReference type="SMART" id="SM00304">
    <property type="entry name" value="HAMP"/>
    <property type="match status" value="1"/>
</dbReference>
<evidence type="ECO:0000313" key="20">
    <source>
        <dbReference type="Proteomes" id="UP000198615"/>
    </source>
</evidence>
<dbReference type="PROSITE" id="PS50110">
    <property type="entry name" value="RESPONSE_REGULATORY"/>
    <property type="match status" value="1"/>
</dbReference>
<dbReference type="AlphaFoldDB" id="A0A8G2BLP0"/>
<dbReference type="CDD" id="cd17546">
    <property type="entry name" value="REC_hyHK_CKI1_RcsC-like"/>
    <property type="match status" value="1"/>
</dbReference>
<evidence type="ECO:0000256" key="11">
    <source>
        <dbReference type="ARBA" id="ARBA00068150"/>
    </source>
</evidence>
<gene>
    <name evidence="19" type="ORF">SAMN05660686_04373</name>
</gene>